<proteinExistence type="predicted"/>
<protein>
    <submittedName>
        <fullName evidence="2">Uncharacterized protein</fullName>
    </submittedName>
</protein>
<feature type="transmembrane region" description="Helical" evidence="1">
    <location>
        <begin position="6"/>
        <end position="23"/>
    </location>
</feature>
<evidence type="ECO:0000313" key="2">
    <source>
        <dbReference type="EMBL" id="KAF2668338.1"/>
    </source>
</evidence>
<name>A0A6A6UB60_9PEZI</name>
<reference evidence="2" key="1">
    <citation type="journal article" date="2020" name="Stud. Mycol.">
        <title>101 Dothideomycetes genomes: a test case for predicting lifestyles and emergence of pathogens.</title>
        <authorList>
            <person name="Haridas S."/>
            <person name="Albert R."/>
            <person name="Binder M."/>
            <person name="Bloem J."/>
            <person name="Labutti K."/>
            <person name="Salamov A."/>
            <person name="Andreopoulos B."/>
            <person name="Baker S."/>
            <person name="Barry K."/>
            <person name="Bills G."/>
            <person name="Bluhm B."/>
            <person name="Cannon C."/>
            <person name="Castanera R."/>
            <person name="Culley D."/>
            <person name="Daum C."/>
            <person name="Ezra D."/>
            <person name="Gonzalez J."/>
            <person name="Henrissat B."/>
            <person name="Kuo A."/>
            <person name="Liang C."/>
            <person name="Lipzen A."/>
            <person name="Lutzoni F."/>
            <person name="Magnuson J."/>
            <person name="Mondo S."/>
            <person name="Nolan M."/>
            <person name="Ohm R."/>
            <person name="Pangilinan J."/>
            <person name="Park H.-J."/>
            <person name="Ramirez L."/>
            <person name="Alfaro M."/>
            <person name="Sun H."/>
            <person name="Tritt A."/>
            <person name="Yoshinaga Y."/>
            <person name="Zwiers L.-H."/>
            <person name="Turgeon B."/>
            <person name="Goodwin S."/>
            <person name="Spatafora J."/>
            <person name="Crous P."/>
            <person name="Grigoriev I."/>
        </authorList>
    </citation>
    <scope>NUCLEOTIDE SEQUENCE</scope>
    <source>
        <strain evidence="2">CBS 115976</strain>
    </source>
</reference>
<dbReference type="EMBL" id="MU004236">
    <property type="protein sequence ID" value="KAF2668338.1"/>
    <property type="molecule type" value="Genomic_DNA"/>
</dbReference>
<dbReference type="Proteomes" id="UP000799302">
    <property type="component" value="Unassembled WGS sequence"/>
</dbReference>
<keyword evidence="1" id="KW-1133">Transmembrane helix</keyword>
<evidence type="ECO:0000256" key="1">
    <source>
        <dbReference type="SAM" id="Phobius"/>
    </source>
</evidence>
<gene>
    <name evidence="2" type="ORF">BT63DRAFT_440520</name>
</gene>
<keyword evidence="1" id="KW-0812">Transmembrane</keyword>
<keyword evidence="1" id="KW-0472">Membrane</keyword>
<keyword evidence="3" id="KW-1185">Reference proteome</keyword>
<evidence type="ECO:0000313" key="3">
    <source>
        <dbReference type="Proteomes" id="UP000799302"/>
    </source>
</evidence>
<organism evidence="2 3">
    <name type="scientific">Microthyrium microscopicum</name>
    <dbReference type="NCBI Taxonomy" id="703497"/>
    <lineage>
        <taxon>Eukaryota</taxon>
        <taxon>Fungi</taxon>
        <taxon>Dikarya</taxon>
        <taxon>Ascomycota</taxon>
        <taxon>Pezizomycotina</taxon>
        <taxon>Dothideomycetes</taxon>
        <taxon>Dothideomycetes incertae sedis</taxon>
        <taxon>Microthyriales</taxon>
        <taxon>Microthyriaceae</taxon>
        <taxon>Microthyrium</taxon>
    </lineage>
</organism>
<sequence>MTILQLAFVLAFVLATILVYPFWRHAFRFKLLPIVLCVKCRRWCRCGNGIAVLIKRCDECGRTCRCSLFKEITFIDYDGTEVDMTKGKPGTLHYTVEPPEGKT</sequence>
<accession>A0A6A6UB60</accession>
<dbReference type="AlphaFoldDB" id="A0A6A6UB60"/>